<evidence type="ECO:0000256" key="7">
    <source>
        <dbReference type="SAM" id="Coils"/>
    </source>
</evidence>
<accession>A0A8J6AQW8</accession>
<sequence length="586" mass="65684">MRSLYFRRPLIPSFHEYLPAEIILAPPEQDFMDEADRMTPTDTNQQQCTVGIQTDYRESAAQTDPWEPDVDVPEGQAPEVLGMKALTVANGLLPAHQETLRKIDWIREREKKLASQPDDLEGRLKILSEVEVADWQEREAEIAEEQERHLTALRSMLDKRALKREAQRQAQLASRTAKLERERARTMEKIDKQRVKTLRKYAAARRVLQGQGKPGKDRIMDYANATSQVRAPVTRLGKTSGKFQSVITLPGTQLNDITVIDRMERALPADVQTTKHASTAAAVLERSGPLLRTIGRSVSASRPAAKTVAMDGGDMPETVAPMPEVDTMKKKPVTLRPATPEVPPAPYDRDVHDATVLIQRLLRGRAAQNAMFIGKERRLALIKELRLVEVLDADDTALSMLKKHRTEKDAVSIVKHLEGATVSNLLDYYSKEYTRQRQESSIRHVLDMACRIRNRREAEEHGRRQDATERQAKAEARFQAVADAGKGAAHSFISEAAREAVAELSGEQAGSAAMKQAEAIAHRDADIEARYHNNPRAIVRDQLASLLFPHVDRSGVQRQIRIDQGKLRHALQKSVGKSLEKVETGV</sequence>
<dbReference type="InterPro" id="IPR032840">
    <property type="entry name" value="CFAP91_dom"/>
</dbReference>
<organism evidence="9 10">
    <name type="scientific">Carpediemonas membranifera</name>
    <dbReference type="NCBI Taxonomy" id="201153"/>
    <lineage>
        <taxon>Eukaryota</taxon>
        <taxon>Metamonada</taxon>
        <taxon>Carpediemonas-like organisms</taxon>
        <taxon>Carpediemonas</taxon>
    </lineage>
</organism>
<dbReference type="PANTHER" id="PTHR22455:SF10">
    <property type="entry name" value="CILIA- AND FLAGELLA-ASSOCIATED PROTEIN 91"/>
    <property type="match status" value="1"/>
</dbReference>
<proteinExistence type="inferred from homology"/>
<evidence type="ECO:0000256" key="2">
    <source>
        <dbReference type="ARBA" id="ARBA00022490"/>
    </source>
</evidence>
<keyword evidence="3" id="KW-0206">Cytoskeleton</keyword>
<dbReference type="Proteomes" id="UP000717585">
    <property type="component" value="Unassembled WGS sequence"/>
</dbReference>
<feature type="coiled-coil region" evidence="7">
    <location>
        <begin position="162"/>
        <end position="196"/>
    </location>
</feature>
<evidence type="ECO:0000256" key="5">
    <source>
        <dbReference type="ARBA" id="ARBA00029468"/>
    </source>
</evidence>
<evidence type="ECO:0000256" key="3">
    <source>
        <dbReference type="ARBA" id="ARBA00023212"/>
    </source>
</evidence>
<evidence type="ECO:0000256" key="1">
    <source>
        <dbReference type="ARBA" id="ARBA00004430"/>
    </source>
</evidence>
<keyword evidence="10" id="KW-1185">Reference proteome</keyword>
<dbReference type="GO" id="GO:0005930">
    <property type="term" value="C:axoneme"/>
    <property type="evidence" value="ECO:0007669"/>
    <property type="project" value="UniProtKB-SubCell"/>
</dbReference>
<name>A0A8J6AQW8_9EUKA</name>
<keyword evidence="4" id="KW-0966">Cell projection</keyword>
<evidence type="ECO:0000256" key="4">
    <source>
        <dbReference type="ARBA" id="ARBA00023273"/>
    </source>
</evidence>
<keyword evidence="2" id="KW-0963">Cytoplasm</keyword>
<evidence type="ECO:0000256" key="6">
    <source>
        <dbReference type="ARBA" id="ARBA00029555"/>
    </source>
</evidence>
<dbReference type="EMBL" id="JAHDYR010000053">
    <property type="protein sequence ID" value="KAG9391573.1"/>
    <property type="molecule type" value="Genomic_DNA"/>
</dbReference>
<gene>
    <name evidence="9" type="ORF">J8273_6338</name>
</gene>
<evidence type="ECO:0000313" key="9">
    <source>
        <dbReference type="EMBL" id="KAG9391573.1"/>
    </source>
</evidence>
<reference evidence="9" key="1">
    <citation type="submission" date="2021-05" db="EMBL/GenBank/DDBJ databases">
        <title>A free-living protist that lacks canonical eukaryotic 1 DNA replication and segregation systems.</title>
        <authorList>
            <person name="Salas-Leiva D.E."/>
            <person name="Tromer E.C."/>
            <person name="Curtis B.A."/>
            <person name="Jerlstrom-Hultqvist J."/>
            <person name="Kolisko M."/>
            <person name="Yi Z."/>
            <person name="Salas-Leiva J.S."/>
            <person name="Gallot-Lavallee L."/>
            <person name="Kops G.J.P.L."/>
            <person name="Archibald J.M."/>
            <person name="Simpson A.G.B."/>
            <person name="Roger A.J."/>
        </authorList>
    </citation>
    <scope>NUCLEOTIDE SEQUENCE</scope>
    <source>
        <strain evidence="9">BICM</strain>
    </source>
</reference>
<dbReference type="AlphaFoldDB" id="A0A8J6AQW8"/>
<dbReference type="OrthoDB" id="567787at2759"/>
<feature type="domain" description="CFAP91" evidence="8">
    <location>
        <begin position="52"/>
        <end position="200"/>
    </location>
</feature>
<keyword evidence="7" id="KW-0175">Coiled coil</keyword>
<evidence type="ECO:0000259" key="8">
    <source>
        <dbReference type="Pfam" id="PF14738"/>
    </source>
</evidence>
<dbReference type="Pfam" id="PF14738">
    <property type="entry name" value="CFAP91"/>
    <property type="match status" value="1"/>
</dbReference>
<protein>
    <recommendedName>
        <fullName evidence="6">Cilia- and flagella-associated protein 91</fullName>
    </recommendedName>
</protein>
<comment type="similarity">
    <text evidence="5">Belongs to the CFAP91 family.</text>
</comment>
<evidence type="ECO:0000313" key="10">
    <source>
        <dbReference type="Proteomes" id="UP000717585"/>
    </source>
</evidence>
<comment type="caution">
    <text evidence="9">The sequence shown here is derived from an EMBL/GenBank/DDBJ whole genome shotgun (WGS) entry which is preliminary data.</text>
</comment>
<dbReference type="InterPro" id="IPR026720">
    <property type="entry name" value="CFAP91"/>
</dbReference>
<comment type="subcellular location">
    <subcellularLocation>
        <location evidence="1">Cytoplasm</location>
        <location evidence="1">Cytoskeleton</location>
        <location evidence="1">Cilium axoneme</location>
    </subcellularLocation>
</comment>
<dbReference type="PANTHER" id="PTHR22455">
    <property type="entry name" value="CILIA- AND FLAGELLA-ASSOCIATED PROTEIN 91"/>
    <property type="match status" value="1"/>
</dbReference>